<name>A0A2G8SBD7_9APHY</name>
<dbReference type="Gene3D" id="3.80.10.10">
    <property type="entry name" value="Ribonuclease Inhibitor"/>
    <property type="match status" value="1"/>
</dbReference>
<evidence type="ECO:0000313" key="2">
    <source>
        <dbReference type="Proteomes" id="UP000230002"/>
    </source>
</evidence>
<evidence type="ECO:0008006" key="3">
    <source>
        <dbReference type="Google" id="ProtNLM"/>
    </source>
</evidence>
<sequence length="660" mass="72336">MPVPGVIKYMMYPFRISLQLYKNSMILQPTVPGSQDLTGVPALSNVNRRNAAWRHHNMSCSYTSTTVGMEEPFQLSPRSPSLDLDVLDTIFAFLTDYSDLSSLSLTCSTLHPLAIRSLLRNRPVLLKNTDTTFKFHDFIFADPLSRLQQVTALKIDIAYNETHPPCSERAIESLLAILEHAPSLTSLYLVSDQKPGYLDDPRISATIGSLATLRELTVSGQMKADFIGAVCAPLTKLALRSIHPTDRSKWTPGSLSAALSRFAPSLESLSILNSHVRLAGTLPASRSPATHFHALRSLTLHRPECPPDLALLLSLFPNLDGTFHLTSFGYDDPDADPDDDDWHSSASPSIPPFLHAAREHNTLAQDTQRTWPRGLARLICDAETLFVLNLRGPVRLTVLPVCAADEDRAPFLAAALRAHPPARLSLQLVLGPVGVSGAEYEGLVPREAAVGLTHLTVGFKYEYTRCGDRGPVYPMPWGELWSYSILPALQHDLRALTHLRLVFHCEAWSPPEPAPAPASDTDPRRSHTILQGGLLAELRPAAFDFAKVAAALVHDLPALRYCFLTVGAWVGEGCPHVLVERWSASRAWRVVHDTGTGVDDAEQSDPSNSDGTCCGGRELVELHRDVAEAIIARGDLVVFMDEGNHHGHRDRSDPFGGMHG</sequence>
<keyword evidence="2" id="KW-1185">Reference proteome</keyword>
<reference evidence="1 2" key="1">
    <citation type="journal article" date="2015" name="Sci. Rep.">
        <title>Chromosome-level genome map provides insights into diverse defense mechanisms in the medicinal fungus Ganoderma sinense.</title>
        <authorList>
            <person name="Zhu Y."/>
            <person name="Xu J."/>
            <person name="Sun C."/>
            <person name="Zhou S."/>
            <person name="Xu H."/>
            <person name="Nelson D.R."/>
            <person name="Qian J."/>
            <person name="Song J."/>
            <person name="Luo H."/>
            <person name="Xiang L."/>
            <person name="Li Y."/>
            <person name="Xu Z."/>
            <person name="Ji A."/>
            <person name="Wang L."/>
            <person name="Lu S."/>
            <person name="Hayward A."/>
            <person name="Sun W."/>
            <person name="Li X."/>
            <person name="Schwartz D.C."/>
            <person name="Wang Y."/>
            <person name="Chen S."/>
        </authorList>
    </citation>
    <scope>NUCLEOTIDE SEQUENCE [LARGE SCALE GENOMIC DNA]</scope>
    <source>
        <strain evidence="1 2">ZZ0214-1</strain>
    </source>
</reference>
<dbReference type="AlphaFoldDB" id="A0A2G8SBD7"/>
<protein>
    <recommendedName>
        <fullName evidence="3">F-box domain-containing protein</fullName>
    </recommendedName>
</protein>
<evidence type="ECO:0000313" key="1">
    <source>
        <dbReference type="EMBL" id="PIL31070.1"/>
    </source>
</evidence>
<dbReference type="SUPFAM" id="SSF52047">
    <property type="entry name" value="RNI-like"/>
    <property type="match status" value="1"/>
</dbReference>
<dbReference type="Proteomes" id="UP000230002">
    <property type="component" value="Unassembled WGS sequence"/>
</dbReference>
<organism evidence="1 2">
    <name type="scientific">Ganoderma sinense ZZ0214-1</name>
    <dbReference type="NCBI Taxonomy" id="1077348"/>
    <lineage>
        <taxon>Eukaryota</taxon>
        <taxon>Fungi</taxon>
        <taxon>Dikarya</taxon>
        <taxon>Basidiomycota</taxon>
        <taxon>Agaricomycotina</taxon>
        <taxon>Agaricomycetes</taxon>
        <taxon>Polyporales</taxon>
        <taxon>Polyporaceae</taxon>
        <taxon>Ganoderma</taxon>
    </lineage>
</organism>
<accession>A0A2G8SBD7</accession>
<comment type="caution">
    <text evidence="1">The sequence shown here is derived from an EMBL/GenBank/DDBJ whole genome shotgun (WGS) entry which is preliminary data.</text>
</comment>
<proteinExistence type="predicted"/>
<dbReference type="EMBL" id="AYKW01000012">
    <property type="protein sequence ID" value="PIL31070.1"/>
    <property type="molecule type" value="Genomic_DNA"/>
</dbReference>
<gene>
    <name evidence="1" type="ORF">GSI_05766</name>
</gene>
<dbReference type="InterPro" id="IPR032675">
    <property type="entry name" value="LRR_dom_sf"/>
</dbReference>
<dbReference type="OrthoDB" id="2748713at2759"/>